<feature type="compositionally biased region" description="Basic and acidic residues" evidence="9">
    <location>
        <begin position="100"/>
        <end position="110"/>
    </location>
</feature>
<keyword evidence="5 10" id="KW-0472">Membrane</keyword>
<evidence type="ECO:0000256" key="4">
    <source>
        <dbReference type="ARBA" id="ARBA00023040"/>
    </source>
</evidence>
<dbReference type="PROSITE" id="PS50259">
    <property type="entry name" value="G_PROTEIN_RECEP_F3_4"/>
    <property type="match status" value="1"/>
</dbReference>
<feature type="region of interest" description="Disordered" evidence="9">
    <location>
        <begin position="135"/>
        <end position="194"/>
    </location>
</feature>
<feature type="transmembrane region" description="Helical" evidence="10">
    <location>
        <begin position="656"/>
        <end position="681"/>
    </location>
</feature>
<evidence type="ECO:0000256" key="6">
    <source>
        <dbReference type="ARBA" id="ARBA00023170"/>
    </source>
</evidence>
<dbReference type="InterPro" id="IPR017978">
    <property type="entry name" value="GPCR_3_C"/>
</dbReference>
<dbReference type="EMBL" id="JAABOA010003058">
    <property type="protein sequence ID" value="KAF9579093.1"/>
    <property type="molecule type" value="Genomic_DNA"/>
</dbReference>
<feature type="transmembrane region" description="Helical" evidence="10">
    <location>
        <begin position="719"/>
        <end position="741"/>
    </location>
</feature>
<dbReference type="InterPro" id="IPR002455">
    <property type="entry name" value="GPCR3_GABA-B"/>
</dbReference>
<name>A0A9P6FNT2_9FUNG</name>
<keyword evidence="13" id="KW-1185">Reference proteome</keyword>
<feature type="compositionally biased region" description="Low complexity" evidence="9">
    <location>
        <begin position="170"/>
        <end position="190"/>
    </location>
</feature>
<evidence type="ECO:0000256" key="1">
    <source>
        <dbReference type="ARBA" id="ARBA00004141"/>
    </source>
</evidence>
<dbReference type="SUPFAM" id="SSF53822">
    <property type="entry name" value="Periplasmic binding protein-like I"/>
    <property type="match status" value="1"/>
</dbReference>
<keyword evidence="6" id="KW-0675">Receptor</keyword>
<dbReference type="Pfam" id="PF01094">
    <property type="entry name" value="ANF_receptor"/>
    <property type="match status" value="1"/>
</dbReference>
<dbReference type="GO" id="GO:0004965">
    <property type="term" value="F:G protein-coupled GABA receptor activity"/>
    <property type="evidence" value="ECO:0007669"/>
    <property type="project" value="InterPro"/>
</dbReference>
<feature type="non-terminal residue" evidence="12">
    <location>
        <position position="765"/>
    </location>
</feature>
<keyword evidence="7" id="KW-0325">Glycoprotein</keyword>
<evidence type="ECO:0000313" key="13">
    <source>
        <dbReference type="Proteomes" id="UP000780801"/>
    </source>
</evidence>
<dbReference type="PANTHER" id="PTHR10519">
    <property type="entry name" value="GABA-B RECEPTOR"/>
    <property type="match status" value="1"/>
</dbReference>
<dbReference type="InterPro" id="IPR001828">
    <property type="entry name" value="ANF_lig-bd_rcpt"/>
</dbReference>
<feature type="compositionally biased region" description="Polar residues" evidence="9">
    <location>
        <begin position="71"/>
        <end position="86"/>
    </location>
</feature>
<keyword evidence="3 10" id="KW-1133">Transmembrane helix</keyword>
<feature type="domain" description="G-protein coupled receptors family 3 profile" evidence="11">
    <location>
        <begin position="656"/>
        <end position="751"/>
    </location>
</feature>
<dbReference type="InterPro" id="IPR028082">
    <property type="entry name" value="Peripla_BP_I"/>
</dbReference>
<feature type="region of interest" description="Disordered" evidence="9">
    <location>
        <begin position="71"/>
        <end position="110"/>
    </location>
</feature>
<dbReference type="Proteomes" id="UP000780801">
    <property type="component" value="Unassembled WGS sequence"/>
</dbReference>
<dbReference type="Gene3D" id="3.40.50.2300">
    <property type="match status" value="2"/>
</dbReference>
<evidence type="ECO:0000256" key="9">
    <source>
        <dbReference type="SAM" id="MobiDB-lite"/>
    </source>
</evidence>
<proteinExistence type="predicted"/>
<evidence type="ECO:0000256" key="7">
    <source>
        <dbReference type="ARBA" id="ARBA00023180"/>
    </source>
</evidence>
<dbReference type="Pfam" id="PF00003">
    <property type="entry name" value="7tm_3"/>
    <property type="match status" value="1"/>
</dbReference>
<feature type="compositionally biased region" description="Polar residues" evidence="9">
    <location>
        <begin position="149"/>
        <end position="161"/>
    </location>
</feature>
<dbReference type="GO" id="GO:0038039">
    <property type="term" value="C:G protein-coupled receptor heterodimeric complex"/>
    <property type="evidence" value="ECO:0007669"/>
    <property type="project" value="TreeGrafter"/>
</dbReference>
<gene>
    <name evidence="12" type="ORF">BGW38_004800</name>
</gene>
<sequence>MPGVREAHLGHPRWRRNKPYCAHTPLLHRLIICLLFLLTIVAATTISPAKTTTCTSITTVVPAPNYLSVPQQQGVPPLSQQRSVPTQPEAGSELETTSLETREKKDVDSDNIPRHSLLSFVWEQAQVEDYPGLGRAASVSDEDNEDDTSSASTPASLQQVVPAQHDKRQALTTTFATTPTTTASAPSQSSDSVSMFYPIDTQAPRPPEKPFILTDYEYETLWEPNMTTLRLGLLVPLNPPRDTKITTLLRKTISAIRIAVEDVNRMNIIPGIQMSIIVRDSQDPSLHTPTGGAAVINGAGKLLNFQVGGVLGDIRSDLTRYSALMTSSVQVPQCSYASVSTLLSDSDAYPYFYRTIPTTILIIDAMLDVAWNLGWRRISLIYDIDTLGWEGREYLSKRTEQMGIYILSYILLNSGNDYKYVMDSLDETQSRVQLLFASGTEQSRVLRSMKNAGYMASEYAWVTMNDISASLRDEPNPSEYDGLIMVENGWNLTGYKPYDTFIEQWMNADIDLYPGTRDPVVQNNEPMAYSCIMMLAQSYREMVLKNMNGTDTNATTAFLNDVVNGKYTKLVSVKDTFKKFPYEGPSGPITLASDGTRNEGNYIAQSMKQGNASLFGLISAKNYTAVSKPYFKDGRSVPPSDAPAWAIQNPTWSSGLGVILGVLSTISIFFTIVCAILVVVYRHHIVIKATSPTFCLVELLGLLLVFIWCLFNIGIPSDALCVASIFFLPIGVTLVVASLTVKNYRIYRIFNSVTVQNQAFQTRLL</sequence>
<evidence type="ECO:0000256" key="10">
    <source>
        <dbReference type="SAM" id="Phobius"/>
    </source>
</evidence>
<dbReference type="PANTHER" id="PTHR10519:SF20">
    <property type="entry name" value="G-PROTEIN COUPLED RECEPTOR 156-RELATED"/>
    <property type="match status" value="1"/>
</dbReference>
<dbReference type="GO" id="GO:0007214">
    <property type="term" value="P:gamma-aminobutyric acid signaling pathway"/>
    <property type="evidence" value="ECO:0007669"/>
    <property type="project" value="TreeGrafter"/>
</dbReference>
<evidence type="ECO:0000256" key="5">
    <source>
        <dbReference type="ARBA" id="ARBA00023136"/>
    </source>
</evidence>
<comment type="subcellular location">
    <subcellularLocation>
        <location evidence="1">Membrane</location>
        <topology evidence="1">Multi-pass membrane protein</topology>
    </subcellularLocation>
</comment>
<comment type="caution">
    <text evidence="12">The sequence shown here is derived from an EMBL/GenBank/DDBJ whole genome shotgun (WGS) entry which is preliminary data.</text>
</comment>
<evidence type="ECO:0000256" key="2">
    <source>
        <dbReference type="ARBA" id="ARBA00022692"/>
    </source>
</evidence>
<keyword evidence="8" id="KW-0807">Transducer</keyword>
<keyword evidence="2 10" id="KW-0812">Transmembrane</keyword>
<reference evidence="12" key="1">
    <citation type="journal article" date="2020" name="Fungal Divers.">
        <title>Resolving the Mortierellaceae phylogeny through synthesis of multi-gene phylogenetics and phylogenomics.</title>
        <authorList>
            <person name="Vandepol N."/>
            <person name="Liber J."/>
            <person name="Desiro A."/>
            <person name="Na H."/>
            <person name="Kennedy M."/>
            <person name="Barry K."/>
            <person name="Grigoriev I.V."/>
            <person name="Miller A.N."/>
            <person name="O'Donnell K."/>
            <person name="Stajich J.E."/>
            <person name="Bonito G."/>
        </authorList>
    </citation>
    <scope>NUCLEOTIDE SEQUENCE</scope>
    <source>
        <strain evidence="12">KOD1015</strain>
    </source>
</reference>
<feature type="transmembrane region" description="Helical" evidence="10">
    <location>
        <begin position="26"/>
        <end position="46"/>
    </location>
</feature>
<accession>A0A9P6FNT2</accession>
<dbReference type="AlphaFoldDB" id="A0A9P6FNT2"/>
<evidence type="ECO:0000256" key="8">
    <source>
        <dbReference type="ARBA" id="ARBA00023224"/>
    </source>
</evidence>
<evidence type="ECO:0000256" key="3">
    <source>
        <dbReference type="ARBA" id="ARBA00022989"/>
    </source>
</evidence>
<feature type="transmembrane region" description="Helical" evidence="10">
    <location>
        <begin position="693"/>
        <end position="713"/>
    </location>
</feature>
<evidence type="ECO:0000313" key="12">
    <source>
        <dbReference type="EMBL" id="KAF9579093.1"/>
    </source>
</evidence>
<organism evidence="12 13">
    <name type="scientific">Lunasporangiospora selenospora</name>
    <dbReference type="NCBI Taxonomy" id="979761"/>
    <lineage>
        <taxon>Eukaryota</taxon>
        <taxon>Fungi</taxon>
        <taxon>Fungi incertae sedis</taxon>
        <taxon>Mucoromycota</taxon>
        <taxon>Mortierellomycotina</taxon>
        <taxon>Mortierellomycetes</taxon>
        <taxon>Mortierellales</taxon>
        <taxon>Mortierellaceae</taxon>
        <taxon>Lunasporangiospora</taxon>
    </lineage>
</organism>
<evidence type="ECO:0000259" key="11">
    <source>
        <dbReference type="PROSITE" id="PS50259"/>
    </source>
</evidence>
<keyword evidence="4" id="KW-0297">G-protein coupled receptor</keyword>
<dbReference type="OrthoDB" id="5597995at2759"/>
<protein>
    <recommendedName>
        <fullName evidence="11">G-protein coupled receptors family 3 profile domain-containing protein</fullName>
    </recommendedName>
</protein>